<protein>
    <recommendedName>
        <fullName evidence="3">F-box domain-containing protein</fullName>
    </recommendedName>
</protein>
<evidence type="ECO:0000313" key="1">
    <source>
        <dbReference type="EMBL" id="KZS92862.1"/>
    </source>
</evidence>
<dbReference type="AlphaFoldDB" id="A0A164U2L2"/>
<keyword evidence="2" id="KW-1185">Reference proteome</keyword>
<dbReference type="EMBL" id="KV419409">
    <property type="protein sequence ID" value="KZS92862.1"/>
    <property type="molecule type" value="Genomic_DNA"/>
</dbReference>
<evidence type="ECO:0000313" key="2">
    <source>
        <dbReference type="Proteomes" id="UP000076722"/>
    </source>
</evidence>
<dbReference type="Proteomes" id="UP000076722">
    <property type="component" value="Unassembled WGS sequence"/>
</dbReference>
<sequence length="310" mass="35020">MSYLSLSPALPHDVQVMIVESAARDGRQYCLKLIVVSRNFAAWVRPILYESVRISGYISIVSFAQRSLFLSPNVNPSLCPTDLSRFSLVKHLFLDTCFDSTFDLNILNACPSLRALAIQGFSLRERSFTMNNGCWSTRQIACRPSHVTLFNTNCAIFQKFRRPAPSILNACTHLSIEHTTIDLSCITYLIGLVPTVTHLALLYSSRRMEAVVHVPAMCAANPRLTLILFLLFARSETKGSRNVRGGAMGRPYGRHRFEEGDPRVAVVEMDSEICEVADQWKEMATRDLDIWKLAEERLRDMRMMSSDFSA</sequence>
<evidence type="ECO:0008006" key="3">
    <source>
        <dbReference type="Google" id="ProtNLM"/>
    </source>
</evidence>
<organism evidence="1 2">
    <name type="scientific">Sistotremastrum niveocremeum HHB9708</name>
    <dbReference type="NCBI Taxonomy" id="1314777"/>
    <lineage>
        <taxon>Eukaryota</taxon>
        <taxon>Fungi</taxon>
        <taxon>Dikarya</taxon>
        <taxon>Basidiomycota</taxon>
        <taxon>Agaricomycotina</taxon>
        <taxon>Agaricomycetes</taxon>
        <taxon>Sistotremastrales</taxon>
        <taxon>Sistotremastraceae</taxon>
        <taxon>Sertulicium</taxon>
        <taxon>Sertulicium niveocremeum</taxon>
    </lineage>
</organism>
<reference evidence="1 2" key="1">
    <citation type="journal article" date="2016" name="Mol. Biol. Evol.">
        <title>Comparative Genomics of Early-Diverging Mushroom-Forming Fungi Provides Insights into the Origins of Lignocellulose Decay Capabilities.</title>
        <authorList>
            <person name="Nagy L.G."/>
            <person name="Riley R."/>
            <person name="Tritt A."/>
            <person name="Adam C."/>
            <person name="Daum C."/>
            <person name="Floudas D."/>
            <person name="Sun H."/>
            <person name="Yadav J.S."/>
            <person name="Pangilinan J."/>
            <person name="Larsson K.H."/>
            <person name="Matsuura K."/>
            <person name="Barry K."/>
            <person name="Labutti K."/>
            <person name="Kuo R."/>
            <person name="Ohm R.A."/>
            <person name="Bhattacharya S.S."/>
            <person name="Shirouzu T."/>
            <person name="Yoshinaga Y."/>
            <person name="Martin F.M."/>
            <person name="Grigoriev I.V."/>
            <person name="Hibbett D.S."/>
        </authorList>
    </citation>
    <scope>NUCLEOTIDE SEQUENCE [LARGE SCALE GENOMIC DNA]</scope>
    <source>
        <strain evidence="1 2">HHB9708</strain>
    </source>
</reference>
<accession>A0A164U2L2</accession>
<name>A0A164U2L2_9AGAM</name>
<dbReference type="OrthoDB" id="3145912at2759"/>
<gene>
    <name evidence="1" type="ORF">SISNIDRAFT_466721</name>
</gene>
<proteinExistence type="predicted"/>